<reference evidence="6" key="1">
    <citation type="journal article" date="2019" name="Int. J. Syst. Evol. Microbiol.">
        <title>The Global Catalogue of Microorganisms (GCM) 10K type strain sequencing project: providing services to taxonomists for standard genome sequencing and annotation.</title>
        <authorList>
            <consortium name="The Broad Institute Genomics Platform"/>
            <consortium name="The Broad Institute Genome Sequencing Center for Infectious Disease"/>
            <person name="Wu L."/>
            <person name="Ma J."/>
        </authorList>
    </citation>
    <scope>NUCLEOTIDE SEQUENCE [LARGE SCALE GENOMIC DNA]</scope>
    <source>
        <strain evidence="6">JCM 17979</strain>
    </source>
</reference>
<dbReference type="Pfam" id="PF13692">
    <property type="entry name" value="Glyco_trans_1_4"/>
    <property type="match status" value="1"/>
</dbReference>
<dbReference type="Proteomes" id="UP001500928">
    <property type="component" value="Unassembled WGS sequence"/>
</dbReference>
<dbReference type="SUPFAM" id="SSF53756">
    <property type="entry name" value="UDP-Glycosyltransferase/glycogen phosphorylase"/>
    <property type="match status" value="1"/>
</dbReference>
<dbReference type="Gene3D" id="3.40.50.2000">
    <property type="entry name" value="Glycogen Phosphorylase B"/>
    <property type="match status" value="2"/>
</dbReference>
<keyword evidence="6" id="KW-1185">Reference proteome</keyword>
<accession>A0ABP9CHS7</accession>
<dbReference type="Pfam" id="PF13579">
    <property type="entry name" value="Glyco_trans_4_4"/>
    <property type="match status" value="1"/>
</dbReference>
<dbReference type="EMBL" id="BAABHO010000076">
    <property type="protein sequence ID" value="GAA4811558.1"/>
    <property type="molecule type" value="Genomic_DNA"/>
</dbReference>
<evidence type="ECO:0000259" key="4">
    <source>
        <dbReference type="Pfam" id="PF13579"/>
    </source>
</evidence>
<evidence type="ECO:0000256" key="3">
    <source>
        <dbReference type="SAM" id="MobiDB-lite"/>
    </source>
</evidence>
<dbReference type="CDD" id="cd03794">
    <property type="entry name" value="GT4_WbuB-like"/>
    <property type="match status" value="1"/>
</dbReference>
<comment type="caution">
    <text evidence="5">The sequence shown here is derived from an EMBL/GenBank/DDBJ whole genome shotgun (WGS) entry which is preliminary data.</text>
</comment>
<dbReference type="PANTHER" id="PTHR45947">
    <property type="entry name" value="SULFOQUINOVOSYL TRANSFERASE SQD2"/>
    <property type="match status" value="1"/>
</dbReference>
<protein>
    <submittedName>
        <fullName evidence="5">Glycosyltransferase family 4 protein</fullName>
    </submittedName>
</protein>
<evidence type="ECO:0000313" key="6">
    <source>
        <dbReference type="Proteomes" id="UP001500928"/>
    </source>
</evidence>
<keyword evidence="1" id="KW-0328">Glycosyltransferase</keyword>
<keyword evidence="2" id="KW-0808">Transferase</keyword>
<organism evidence="5 6">
    <name type="scientific">Actinomycetospora chlora</name>
    <dbReference type="NCBI Taxonomy" id="663608"/>
    <lineage>
        <taxon>Bacteria</taxon>
        <taxon>Bacillati</taxon>
        <taxon>Actinomycetota</taxon>
        <taxon>Actinomycetes</taxon>
        <taxon>Pseudonocardiales</taxon>
        <taxon>Pseudonocardiaceae</taxon>
        <taxon>Actinomycetospora</taxon>
    </lineage>
</organism>
<proteinExistence type="predicted"/>
<evidence type="ECO:0000256" key="2">
    <source>
        <dbReference type="ARBA" id="ARBA00022679"/>
    </source>
</evidence>
<gene>
    <name evidence="5" type="ORF">GCM10023200_56690</name>
</gene>
<dbReference type="InterPro" id="IPR050194">
    <property type="entry name" value="Glycosyltransferase_grp1"/>
</dbReference>
<evidence type="ECO:0000313" key="5">
    <source>
        <dbReference type="EMBL" id="GAA4811558.1"/>
    </source>
</evidence>
<dbReference type="InterPro" id="IPR028098">
    <property type="entry name" value="Glyco_trans_4-like_N"/>
</dbReference>
<feature type="domain" description="Glycosyltransferase subfamily 4-like N-terminal" evidence="4">
    <location>
        <begin position="88"/>
        <end position="275"/>
    </location>
</feature>
<feature type="region of interest" description="Disordered" evidence="3">
    <location>
        <begin position="16"/>
        <end position="71"/>
    </location>
</feature>
<name>A0ABP9CHS7_9PSEU</name>
<dbReference type="PANTHER" id="PTHR45947:SF3">
    <property type="entry name" value="SULFOQUINOVOSYL TRANSFERASE SQD2"/>
    <property type="match status" value="1"/>
</dbReference>
<evidence type="ECO:0000256" key="1">
    <source>
        <dbReference type="ARBA" id="ARBA00022676"/>
    </source>
</evidence>
<feature type="compositionally biased region" description="Low complexity" evidence="3">
    <location>
        <begin position="22"/>
        <end position="31"/>
    </location>
</feature>
<sequence>MWVINATRALSLFHSRQGRDLAPSSSGAPHSSPDEAGGEERRRTRSVRRGSRGVVVPTPTAGPEGPPRSTVPRLDVLVLGLNYAPETTGIAPYTTGMARALADAGHDVHVVTGLPHYPQWRVAPGYRGLKLRHEERDGDVRVTRVRHPIPARPTGVGRVVMEAAFALATATVRHRRPDVVIAVSPALLTVAAALARRGRPGRGGRPAVGVVVQDLYGSVVAEAGVLGGRGGGAVAALERALLRRADGVAAVHEVFRAGLTRSAVRAEAVSVIRNWTHVGRPTGCPTRLRETLFWPAEHTVALHAGNMGAKQNLENVVEAARLAQARDLPVTFVLLGAGNQRHRLLELAAGCDRLRFADPLPDGEFETALAAADVLLVNERPSISEMCVPSKLTSYFAAGRPVVAATSASSPAAREVSAAGAGIVVEPGRPELLLEATVALGMGGAEAAEHLGGHGRRYAATRCSAAAPRRAYTAWVATLGLLRSGRSAPALPLGVPAVPVDQPAPGGLLALRRRKRRTVA</sequence>